<dbReference type="Proteomes" id="UP001597497">
    <property type="component" value="Unassembled WGS sequence"/>
</dbReference>
<dbReference type="EMBL" id="JBHUMM010000001">
    <property type="protein sequence ID" value="MFD2669994.1"/>
    <property type="molecule type" value="Genomic_DNA"/>
</dbReference>
<organism evidence="1 2">
    <name type="scientific">Marinicrinis sediminis</name>
    <dbReference type="NCBI Taxonomy" id="1652465"/>
    <lineage>
        <taxon>Bacteria</taxon>
        <taxon>Bacillati</taxon>
        <taxon>Bacillota</taxon>
        <taxon>Bacilli</taxon>
        <taxon>Bacillales</taxon>
        <taxon>Paenibacillaceae</taxon>
    </lineage>
</organism>
<evidence type="ECO:0000313" key="1">
    <source>
        <dbReference type="EMBL" id="MFD2669994.1"/>
    </source>
</evidence>
<comment type="caution">
    <text evidence="1">The sequence shown here is derived from an EMBL/GenBank/DDBJ whole genome shotgun (WGS) entry which is preliminary data.</text>
</comment>
<dbReference type="RefSeq" id="WP_379927345.1">
    <property type="nucleotide sequence ID" value="NZ_JBHUMM010000001.1"/>
</dbReference>
<protein>
    <submittedName>
        <fullName evidence="1">YpbS family protein</fullName>
    </submittedName>
</protein>
<gene>
    <name evidence="1" type="ORF">ACFSUC_00055</name>
</gene>
<reference evidence="2" key="1">
    <citation type="journal article" date="2019" name="Int. J. Syst. Evol. Microbiol.">
        <title>The Global Catalogue of Microorganisms (GCM) 10K type strain sequencing project: providing services to taxonomists for standard genome sequencing and annotation.</title>
        <authorList>
            <consortium name="The Broad Institute Genomics Platform"/>
            <consortium name="The Broad Institute Genome Sequencing Center for Infectious Disease"/>
            <person name="Wu L."/>
            <person name="Ma J."/>
        </authorList>
    </citation>
    <scope>NUCLEOTIDE SEQUENCE [LARGE SCALE GENOMIC DNA]</scope>
    <source>
        <strain evidence="2">KCTC 33676</strain>
    </source>
</reference>
<accession>A0ABW5R5F5</accession>
<evidence type="ECO:0000313" key="2">
    <source>
        <dbReference type="Proteomes" id="UP001597497"/>
    </source>
</evidence>
<sequence length="83" mass="9548">MNAHEAISAHSKKQFEHLQQFYKLDQQREMAIEEALSLCKAGQPYTVDEINLITKKINEHAKEGISPVRVYVTPEMVQTYATK</sequence>
<dbReference type="InterPro" id="IPR019688">
    <property type="entry name" value="DUF2533"/>
</dbReference>
<proteinExistence type="predicted"/>
<dbReference type="Pfam" id="PF10752">
    <property type="entry name" value="DUF2533"/>
    <property type="match status" value="1"/>
</dbReference>
<keyword evidence="2" id="KW-1185">Reference proteome</keyword>
<name>A0ABW5R5F5_9BACL</name>